<comment type="caution">
    <text evidence="1">The sequence shown here is derived from an EMBL/GenBank/DDBJ whole genome shotgun (WGS) entry which is preliminary data.</text>
</comment>
<keyword evidence="2" id="KW-1185">Reference proteome</keyword>
<dbReference type="EMBL" id="NIVC01000659">
    <property type="protein sequence ID" value="PAA78934.1"/>
    <property type="molecule type" value="Genomic_DNA"/>
</dbReference>
<reference evidence="1 2" key="1">
    <citation type="submission" date="2017-06" db="EMBL/GenBank/DDBJ databases">
        <title>A platform for efficient transgenesis in Macrostomum lignano, a flatworm model organism for stem cell research.</title>
        <authorList>
            <person name="Berezikov E."/>
        </authorList>
    </citation>
    <scope>NUCLEOTIDE SEQUENCE [LARGE SCALE GENOMIC DNA]</scope>
    <source>
        <strain evidence="1">DV1</strain>
        <tissue evidence="1">Whole organism</tissue>
    </source>
</reference>
<feature type="non-terminal residue" evidence="1">
    <location>
        <position position="1"/>
    </location>
</feature>
<dbReference type="OrthoDB" id="10033168at2759"/>
<evidence type="ECO:0000313" key="2">
    <source>
        <dbReference type="Proteomes" id="UP000215902"/>
    </source>
</evidence>
<gene>
    <name evidence="1" type="ORF">BOX15_Mlig000053g3</name>
</gene>
<organism evidence="1 2">
    <name type="scientific">Macrostomum lignano</name>
    <dbReference type="NCBI Taxonomy" id="282301"/>
    <lineage>
        <taxon>Eukaryota</taxon>
        <taxon>Metazoa</taxon>
        <taxon>Spiralia</taxon>
        <taxon>Lophotrochozoa</taxon>
        <taxon>Platyhelminthes</taxon>
        <taxon>Rhabditophora</taxon>
        <taxon>Macrostomorpha</taxon>
        <taxon>Macrostomida</taxon>
        <taxon>Macrostomidae</taxon>
        <taxon>Macrostomum</taxon>
    </lineage>
</organism>
<protein>
    <submittedName>
        <fullName evidence="1">Uncharacterized protein</fullName>
    </submittedName>
</protein>
<accession>A0A267G0I1</accession>
<proteinExistence type="predicted"/>
<evidence type="ECO:0000313" key="1">
    <source>
        <dbReference type="EMBL" id="PAA78934.1"/>
    </source>
</evidence>
<name>A0A267G0I1_9PLAT</name>
<sequence>KRPSDLIEQVFSELISEHSVQSKHLRALGPMHVAMRALLPLLFILCGALVVADPLPAADQRSLRASLAGFASRLAATEAADAARLVRNFSSSAEDVSFVEGSVDAAQAVQQLRFLPAHFVSRLLRVAESEDFVATSFAIEVEVPLCRYQLFVGSARTSGSAIQFGAFSALVSCSFASRDCGDWALPWRRCDEAEWGPAVRDMPALTALLRREAASRILSHPAVAAQPASLGRSRRSAGSRDSLRTGVSSFLSKFQWLSDLVKRQELTVSTPIRRITSRGFEVFSQSASMQAIAEVDPSQYPSFVEYALNMIDVSPTVRSEVRRGVFDLLPFLGQSEWHDFNILFRSGSGGSTKFVSVLAHNGGSRGFDFVIADFQTSFQLAPDLLVVERKSSSMWGAFGSSETVIHKVPASIRDADLDVLMAFFDLAAFRRFALMLDIPVRGARFRRSAAVGYIAAVQAGVKLYGQIAKTFSTKKTSQIVGKIIGKGFDFFSMQSRAHVISRMNPAFLPRFLGMLDRLYGFPAKYLPQVSAVMEMVQFVGHQDWNKNDFLFDVNSGGHNAWVTVLSNRNEDGTFNFLIANVRQRFRLAPDVLIIKESKSVLGGIYQSEKYKFHRIPRSITEEDLQALTNFFNIITFKRFGLQLSVDTQQLDP</sequence>
<dbReference type="Proteomes" id="UP000215902">
    <property type="component" value="Unassembled WGS sequence"/>
</dbReference>
<dbReference type="AlphaFoldDB" id="A0A267G0I1"/>